<dbReference type="OrthoDB" id="4576393at2"/>
<gene>
    <name evidence="1" type="ORF">FEK35_23900</name>
</gene>
<dbReference type="Proteomes" id="UP000308349">
    <property type="component" value="Unassembled WGS sequence"/>
</dbReference>
<dbReference type="RefSeq" id="WP_138458104.1">
    <property type="nucleotide sequence ID" value="NZ_VBUU01000031.1"/>
</dbReference>
<accession>A0A5R8P7X8</accession>
<organism evidence="1 2">
    <name type="scientific">Nocardia cyriacigeorgica</name>
    <dbReference type="NCBI Taxonomy" id="135487"/>
    <lineage>
        <taxon>Bacteria</taxon>
        <taxon>Bacillati</taxon>
        <taxon>Actinomycetota</taxon>
        <taxon>Actinomycetes</taxon>
        <taxon>Mycobacteriales</taxon>
        <taxon>Nocardiaceae</taxon>
        <taxon>Nocardia</taxon>
    </lineage>
</organism>
<evidence type="ECO:0000313" key="1">
    <source>
        <dbReference type="EMBL" id="TLG00293.1"/>
    </source>
</evidence>
<protein>
    <submittedName>
        <fullName evidence="1">Uncharacterized protein</fullName>
    </submittedName>
</protein>
<dbReference type="EMBL" id="VBUU01000031">
    <property type="protein sequence ID" value="TLG00293.1"/>
    <property type="molecule type" value="Genomic_DNA"/>
</dbReference>
<sequence length="154" mass="17176">MTILPDYSQSERAREWTSQAACCLRARTWIPTRSERAIALDVSRGLRYPSNTIPPHSDEPTWWRLQRLARWAPVIRLALLASGRTAPVEMVDLPTSTEAITLADLLTAIYAVADTTEEWHNHYTGAETPEGLGDAECFFHGIGEVLTAVATRDL</sequence>
<name>A0A5R8P7X8_9NOCA</name>
<dbReference type="AlphaFoldDB" id="A0A5R8P7X8"/>
<evidence type="ECO:0000313" key="2">
    <source>
        <dbReference type="Proteomes" id="UP000308349"/>
    </source>
</evidence>
<comment type="caution">
    <text evidence="1">The sequence shown here is derived from an EMBL/GenBank/DDBJ whole genome shotgun (WGS) entry which is preliminary data.</text>
</comment>
<proteinExistence type="predicted"/>
<reference evidence="1 2" key="1">
    <citation type="submission" date="2019-05" db="EMBL/GenBank/DDBJ databases">
        <title>Genomes sequences of two Nocardia cyriacigeorgica environmental isolates, type strains Nocardia asteroides ATCC 19247 and Nocardia cyriacigeorgica DSM 44484.</title>
        <authorList>
            <person name="Vautrin F."/>
            <person name="Bergeron E."/>
            <person name="Dubost A."/>
            <person name="Abrouk D."/>
            <person name="Rodriguez Nava V."/>
            <person name="Pujic P."/>
        </authorList>
    </citation>
    <scope>NUCLEOTIDE SEQUENCE [LARGE SCALE GENOMIC DNA]</scope>
    <source>
        <strain evidence="1 2">EML 1456</strain>
    </source>
</reference>